<dbReference type="Pfam" id="PF00133">
    <property type="entry name" value="tRNA-synt_1"/>
    <property type="match status" value="1"/>
</dbReference>
<dbReference type="GO" id="GO:0004832">
    <property type="term" value="F:valine-tRNA ligase activity"/>
    <property type="evidence" value="ECO:0007669"/>
    <property type="project" value="UniProtKB-EC"/>
</dbReference>
<keyword evidence="3" id="KW-0547">Nucleotide-binding</keyword>
<dbReference type="PANTHER" id="PTHR11946:SF93">
    <property type="entry name" value="VALINE--TRNA LIGASE, CHLOROPLASTIC_MITOCHONDRIAL 2"/>
    <property type="match status" value="1"/>
</dbReference>
<evidence type="ECO:0000256" key="4">
    <source>
        <dbReference type="ARBA" id="ARBA00022840"/>
    </source>
</evidence>
<name>H6QXQ7_9RICK</name>
<dbReference type="GO" id="GO:0005829">
    <property type="term" value="C:cytosol"/>
    <property type="evidence" value="ECO:0007669"/>
    <property type="project" value="TreeGrafter"/>
</dbReference>
<protein>
    <recommendedName>
        <fullName evidence="1">valine--tRNA ligase</fullName>
        <ecNumber evidence="1">6.1.1.9</ecNumber>
    </recommendedName>
    <alternativeName>
        <fullName evidence="7">Valyl-tRNA synthetase</fullName>
    </alternativeName>
</protein>
<feature type="domain" description="Methionyl/Valyl/Leucyl/Isoleucyl-tRNA synthetase anticodon-binding" evidence="10">
    <location>
        <begin position="353"/>
        <end position="502"/>
    </location>
</feature>
<dbReference type="Gene3D" id="3.40.50.620">
    <property type="entry name" value="HUPs"/>
    <property type="match status" value="1"/>
</dbReference>
<dbReference type="Pfam" id="PF08264">
    <property type="entry name" value="Anticodon_1"/>
    <property type="match status" value="1"/>
</dbReference>
<reference evidence="11" key="1">
    <citation type="submission" date="2010-02" db="EMBL/GenBank/DDBJ databases">
        <title>Flagellar genes in a close relative of mitochondria: implications for the origin of eukaryotes.</title>
        <authorList>
            <person name="Bandi C."/>
            <person name="Sassera D."/>
            <person name="Epis S."/>
        </authorList>
    </citation>
    <scope>NUCLEOTIDE SEQUENCE</scope>
</reference>
<evidence type="ECO:0000256" key="2">
    <source>
        <dbReference type="ARBA" id="ARBA00022598"/>
    </source>
</evidence>
<dbReference type="InterPro" id="IPR002300">
    <property type="entry name" value="aa-tRNA-synth_Ia"/>
</dbReference>
<evidence type="ECO:0000256" key="5">
    <source>
        <dbReference type="ARBA" id="ARBA00022917"/>
    </source>
</evidence>
<evidence type="ECO:0000256" key="1">
    <source>
        <dbReference type="ARBA" id="ARBA00013169"/>
    </source>
</evidence>
<accession>H6QXQ7</accession>
<dbReference type="SUPFAM" id="SSF52374">
    <property type="entry name" value="Nucleotidylyl transferase"/>
    <property type="match status" value="1"/>
</dbReference>
<dbReference type="GO" id="GO:0005524">
    <property type="term" value="F:ATP binding"/>
    <property type="evidence" value="ECO:0007669"/>
    <property type="project" value="UniProtKB-KW"/>
</dbReference>
<dbReference type="GO" id="GO:0002161">
    <property type="term" value="F:aminoacyl-tRNA deacylase activity"/>
    <property type="evidence" value="ECO:0007669"/>
    <property type="project" value="InterPro"/>
</dbReference>
<dbReference type="InterPro" id="IPR013155">
    <property type="entry name" value="M/V/L/I-tRNA-synth_anticd-bd"/>
</dbReference>
<dbReference type="InterPro" id="IPR002303">
    <property type="entry name" value="Valyl-tRNA_ligase"/>
</dbReference>
<dbReference type="GO" id="GO:0006438">
    <property type="term" value="P:valyl-tRNA aminoacylation"/>
    <property type="evidence" value="ECO:0007669"/>
    <property type="project" value="InterPro"/>
</dbReference>
<evidence type="ECO:0000259" key="9">
    <source>
        <dbReference type="Pfam" id="PF00133"/>
    </source>
</evidence>
<keyword evidence="4" id="KW-0067">ATP-binding</keyword>
<organism evidence="11">
    <name type="scientific">Candidatus Midichloria mitochondrii</name>
    <dbReference type="NCBI Taxonomy" id="234827"/>
    <lineage>
        <taxon>Bacteria</taxon>
        <taxon>Pseudomonadati</taxon>
        <taxon>Pseudomonadota</taxon>
        <taxon>Alphaproteobacteria</taxon>
        <taxon>Rickettsiales</taxon>
        <taxon>Candidatus Midichloriaceae</taxon>
        <taxon>Candidatus Midichloria</taxon>
    </lineage>
</organism>
<dbReference type="AlphaFoldDB" id="H6QXQ7"/>
<evidence type="ECO:0000313" key="11">
    <source>
        <dbReference type="EMBL" id="CBJ36204.1"/>
    </source>
</evidence>
<evidence type="ECO:0000256" key="7">
    <source>
        <dbReference type="ARBA" id="ARBA00029936"/>
    </source>
</evidence>
<dbReference type="PANTHER" id="PTHR11946">
    <property type="entry name" value="VALYL-TRNA SYNTHETASES"/>
    <property type="match status" value="1"/>
</dbReference>
<dbReference type="SUPFAM" id="SSF50677">
    <property type="entry name" value="ValRS/IleRS/LeuRS editing domain"/>
    <property type="match status" value="1"/>
</dbReference>
<proteinExistence type="predicted"/>
<dbReference type="SUPFAM" id="SSF47323">
    <property type="entry name" value="Anticodon-binding domain of a subclass of class I aminoacyl-tRNA synthetases"/>
    <property type="match status" value="1"/>
</dbReference>
<comment type="catalytic activity">
    <reaction evidence="8">
        <text>tRNA(Val) + L-valine + ATP = L-valyl-tRNA(Val) + AMP + diphosphate</text>
        <dbReference type="Rhea" id="RHEA:10704"/>
        <dbReference type="Rhea" id="RHEA-COMP:9672"/>
        <dbReference type="Rhea" id="RHEA-COMP:9708"/>
        <dbReference type="ChEBI" id="CHEBI:30616"/>
        <dbReference type="ChEBI" id="CHEBI:33019"/>
        <dbReference type="ChEBI" id="CHEBI:57762"/>
        <dbReference type="ChEBI" id="CHEBI:78442"/>
        <dbReference type="ChEBI" id="CHEBI:78537"/>
        <dbReference type="ChEBI" id="CHEBI:456215"/>
        <dbReference type="EC" id="6.1.1.9"/>
    </reaction>
</comment>
<evidence type="ECO:0000256" key="3">
    <source>
        <dbReference type="ARBA" id="ARBA00022741"/>
    </source>
</evidence>
<dbReference type="InterPro" id="IPR014729">
    <property type="entry name" value="Rossmann-like_a/b/a_fold"/>
</dbReference>
<evidence type="ECO:0000259" key="10">
    <source>
        <dbReference type="Pfam" id="PF08264"/>
    </source>
</evidence>
<dbReference type="InterPro" id="IPR009080">
    <property type="entry name" value="tRNAsynth_Ia_anticodon-bd"/>
</dbReference>
<dbReference type="EC" id="6.1.1.9" evidence="1"/>
<keyword evidence="5" id="KW-0648">Protein biosynthesis</keyword>
<feature type="domain" description="Aminoacyl-tRNA synthetase class Ia" evidence="9">
    <location>
        <begin position="83"/>
        <end position="301"/>
    </location>
</feature>
<dbReference type="InterPro" id="IPR033705">
    <property type="entry name" value="Anticodon_Ia_Val"/>
</dbReference>
<dbReference type="Gene3D" id="1.10.730.10">
    <property type="entry name" value="Isoleucyl-tRNA Synthetase, Domain 1"/>
    <property type="match status" value="1"/>
</dbReference>
<keyword evidence="6 11" id="KW-0030">Aminoacyl-tRNA synthetase</keyword>
<keyword evidence="2" id="KW-0436">Ligase</keyword>
<gene>
    <name evidence="11" type="primary">valS</name>
</gene>
<dbReference type="CDD" id="cd07962">
    <property type="entry name" value="Anticodon_Ia_Val"/>
    <property type="match status" value="1"/>
</dbReference>
<evidence type="ECO:0000256" key="6">
    <source>
        <dbReference type="ARBA" id="ARBA00023146"/>
    </source>
</evidence>
<sequence>MCCTFGDIQDIRWWKKHNLPLKECINKFGQMQNAGILDGLKVKIAREKILGLLKEMRLVSSQKEVSRAVKCAERSGAPLEIIPTYQWYISITNKKEVLLDQANKCKWHPEYMKLRLENWIKGLNQDWCISRQRYFGVPFPIWYSKRAGEEGKILLADIGQLPIDPSKDLPCGYRADEVIPELDVMDTWATSSLTPQLSSWGINNGMAIDYDRHGKLFPADLRPQAHEIIRTWAFTTIIKSLYHQNTIPWHNIMISGWCLAADKSKMSKSKGNVITPQKLIEEKSADTVRYWAANSKLGADIIYSEEAFKLGQRLINKIWNVAKFCSIHLPKLIELPISIKNLIETRTINQSIDFWILAKLKKVIKLATEHFENFEYWEAKNIIEEFFWKDYCDNYIELAKHRLYDDDKISEQQSGVVTIKHSLAAILKLFAPFMPHLTEEIYQTLFSQELISIHQQGSWPKFDEFTINDDHLLIGNTAVALLDLVRKSKSLLNISIAKEVELIEIVTNSSDIDLLTDFQNAANAKQIKLVNELPEEALRSECGYHAVKLHLK</sequence>
<dbReference type="EMBL" id="FN666490">
    <property type="protein sequence ID" value="CBJ36204.1"/>
    <property type="molecule type" value="Genomic_DNA"/>
</dbReference>
<evidence type="ECO:0000256" key="8">
    <source>
        <dbReference type="ARBA" id="ARBA00047552"/>
    </source>
</evidence>
<dbReference type="InterPro" id="IPR009008">
    <property type="entry name" value="Val/Leu/Ile-tRNA-synth_edit"/>
</dbReference>